<evidence type="ECO:0000313" key="1">
    <source>
        <dbReference type="EMBL" id="HFK97595.1"/>
    </source>
</evidence>
<sequence>MWIFTEDSFLSVVRHRDDPERLLVRARIREDLERFCRMAGLDNGEIHETPEADYRFRVEVPEETFINFMVQTIKFLDYDNFKNRALYNPDDPPAVRRSRAAAYHDIWLRLLEMQHSALSAQNAEGL</sequence>
<organism evidence="1">
    <name type="scientific">Desulfacinum infernum</name>
    <dbReference type="NCBI Taxonomy" id="35837"/>
    <lineage>
        <taxon>Bacteria</taxon>
        <taxon>Pseudomonadati</taxon>
        <taxon>Thermodesulfobacteriota</taxon>
        <taxon>Syntrophobacteria</taxon>
        <taxon>Syntrophobacterales</taxon>
        <taxon>Syntrophobacteraceae</taxon>
        <taxon>Desulfacinum</taxon>
    </lineage>
</organism>
<dbReference type="EMBL" id="DSTK01000030">
    <property type="protein sequence ID" value="HFK97595.1"/>
    <property type="molecule type" value="Genomic_DNA"/>
</dbReference>
<comment type="caution">
    <text evidence="1">The sequence shown here is derived from an EMBL/GenBank/DDBJ whole genome shotgun (WGS) entry which is preliminary data.</text>
</comment>
<proteinExistence type="predicted"/>
<gene>
    <name evidence="1" type="ORF">ENS06_09800</name>
</gene>
<protein>
    <submittedName>
        <fullName evidence="1">Uncharacterized protein</fullName>
    </submittedName>
</protein>
<dbReference type="AlphaFoldDB" id="A0A832A7A7"/>
<name>A0A832A7A7_9BACT</name>
<accession>A0A832A7A7</accession>
<reference evidence="1" key="1">
    <citation type="journal article" date="2020" name="mSystems">
        <title>Genome- and Community-Level Interaction Insights into Carbon Utilization and Element Cycling Functions of Hydrothermarchaeota in Hydrothermal Sediment.</title>
        <authorList>
            <person name="Zhou Z."/>
            <person name="Liu Y."/>
            <person name="Xu W."/>
            <person name="Pan J."/>
            <person name="Luo Z.H."/>
            <person name="Li M."/>
        </authorList>
    </citation>
    <scope>NUCLEOTIDE SEQUENCE [LARGE SCALE GENOMIC DNA]</scope>
    <source>
        <strain evidence="1">SpSt-456</strain>
    </source>
</reference>